<reference evidence="2 3" key="1">
    <citation type="submission" date="2017-03" db="EMBL/GenBank/DDBJ databases">
        <title>Genome analysis of strain PAMC 26577.</title>
        <authorList>
            <person name="Oh H.-M."/>
            <person name="Yang J.-A."/>
        </authorList>
    </citation>
    <scope>NUCLEOTIDE SEQUENCE [LARGE SCALE GENOMIC DNA]</scope>
    <source>
        <strain evidence="2 3">PAMC 26577</strain>
    </source>
</reference>
<dbReference type="EMBL" id="NBTZ01000036">
    <property type="protein sequence ID" value="OTP76522.1"/>
    <property type="molecule type" value="Genomic_DNA"/>
</dbReference>
<dbReference type="AlphaFoldDB" id="A0A242MYY2"/>
<dbReference type="Proteomes" id="UP000195221">
    <property type="component" value="Unassembled WGS sequence"/>
</dbReference>
<name>A0A242MYY2_CABSO</name>
<dbReference type="GO" id="GO:0003677">
    <property type="term" value="F:DNA binding"/>
    <property type="evidence" value="ECO:0007669"/>
    <property type="project" value="UniProtKB-KW"/>
</dbReference>
<dbReference type="InterPro" id="IPR010998">
    <property type="entry name" value="Integrase_recombinase_N"/>
</dbReference>
<dbReference type="Gene3D" id="1.10.150.130">
    <property type="match status" value="1"/>
</dbReference>
<evidence type="ECO:0000256" key="1">
    <source>
        <dbReference type="ARBA" id="ARBA00023125"/>
    </source>
</evidence>
<keyword evidence="1" id="KW-0238">DNA-binding</keyword>
<protein>
    <submittedName>
        <fullName evidence="2">Mobile element protein</fullName>
    </submittedName>
</protein>
<gene>
    <name evidence="2" type="ORF">PAMC26577_10660</name>
</gene>
<comment type="caution">
    <text evidence="2">The sequence shown here is derived from an EMBL/GenBank/DDBJ whole genome shotgun (WGS) entry which is preliminary data.</text>
</comment>
<accession>A0A242MYY2</accession>
<sequence>MIDDMRRRQLSPKKQDTYLRIVREFARFLERSPDTATVEVLRRN</sequence>
<organism evidence="2 3">
    <name type="scientific">Caballeronia sordidicola</name>
    <name type="common">Burkholderia sordidicola</name>
    <dbReference type="NCBI Taxonomy" id="196367"/>
    <lineage>
        <taxon>Bacteria</taxon>
        <taxon>Pseudomonadati</taxon>
        <taxon>Pseudomonadota</taxon>
        <taxon>Betaproteobacteria</taxon>
        <taxon>Burkholderiales</taxon>
        <taxon>Burkholderiaceae</taxon>
        <taxon>Caballeronia</taxon>
    </lineage>
</organism>
<proteinExistence type="predicted"/>
<evidence type="ECO:0000313" key="2">
    <source>
        <dbReference type="EMBL" id="OTP76522.1"/>
    </source>
</evidence>
<evidence type="ECO:0000313" key="3">
    <source>
        <dbReference type="Proteomes" id="UP000195221"/>
    </source>
</evidence>